<evidence type="ECO:0000313" key="2">
    <source>
        <dbReference type="Proteomes" id="UP000193920"/>
    </source>
</evidence>
<organism evidence="1 2">
    <name type="scientific">Neocallimastix californiae</name>
    <dbReference type="NCBI Taxonomy" id="1754190"/>
    <lineage>
        <taxon>Eukaryota</taxon>
        <taxon>Fungi</taxon>
        <taxon>Fungi incertae sedis</taxon>
        <taxon>Chytridiomycota</taxon>
        <taxon>Chytridiomycota incertae sedis</taxon>
        <taxon>Neocallimastigomycetes</taxon>
        <taxon>Neocallimastigales</taxon>
        <taxon>Neocallimastigaceae</taxon>
        <taxon>Neocallimastix</taxon>
    </lineage>
</organism>
<reference evidence="1 2" key="1">
    <citation type="submission" date="2016-08" db="EMBL/GenBank/DDBJ databases">
        <title>A Parts List for Fungal Cellulosomes Revealed by Comparative Genomics.</title>
        <authorList>
            <consortium name="DOE Joint Genome Institute"/>
            <person name="Haitjema C.H."/>
            <person name="Gilmore S.P."/>
            <person name="Henske J.K."/>
            <person name="Solomon K.V."/>
            <person name="De Groot R."/>
            <person name="Kuo A."/>
            <person name="Mondo S.J."/>
            <person name="Salamov A.A."/>
            <person name="Labutti K."/>
            <person name="Zhao Z."/>
            <person name="Chiniquy J."/>
            <person name="Barry K."/>
            <person name="Brewer H.M."/>
            <person name="Purvine S.O."/>
            <person name="Wright A.T."/>
            <person name="Boxma B."/>
            <person name="Van Alen T."/>
            <person name="Hackstein J.H."/>
            <person name="Baker S.E."/>
            <person name="Grigoriev I.V."/>
            <person name="O'Malley M.A."/>
        </authorList>
    </citation>
    <scope>NUCLEOTIDE SEQUENCE [LARGE SCALE GENOMIC DNA]</scope>
    <source>
        <strain evidence="1 2">G1</strain>
    </source>
</reference>
<name>A0A1Y1ZTI2_9FUNG</name>
<protein>
    <submittedName>
        <fullName evidence="1">Uncharacterized protein</fullName>
    </submittedName>
</protein>
<gene>
    <name evidence="1" type="ORF">LY90DRAFT_518171</name>
</gene>
<dbReference type="OrthoDB" id="10520874at2759"/>
<evidence type="ECO:0000313" key="1">
    <source>
        <dbReference type="EMBL" id="ORY13556.1"/>
    </source>
</evidence>
<dbReference type="InterPro" id="IPR027417">
    <property type="entry name" value="P-loop_NTPase"/>
</dbReference>
<accession>A0A1Y1ZTI2</accession>
<dbReference type="SUPFAM" id="SSF52540">
    <property type="entry name" value="P-loop containing nucleoside triphosphate hydrolases"/>
    <property type="match status" value="1"/>
</dbReference>
<dbReference type="Gene3D" id="3.40.50.300">
    <property type="entry name" value="P-loop containing nucleotide triphosphate hydrolases"/>
    <property type="match status" value="1"/>
</dbReference>
<keyword evidence="2" id="KW-1185">Reference proteome</keyword>
<proteinExistence type="predicted"/>
<sequence>MERSHPNIKFKNPKSTDETKDSYHMLDYVTKQRKNLPEEEWKIYSNYDWKSELKILEEKKYEKEQSKNSLKKTKAYKLSEKEIEFCMWLRDLLLNHPNLTKYEVRRKILEIPDFSCIFMSRHLNYNSVLNEYFKNKPIEKSPYWGVFHIPYELKKALDYLDEWVRRWYNKEVRRGERPRPIFISGKGNCGKTSLICSLGSFSYWCTNWNFSNYQAETSFNFFDDYDRREDFKGNSSDNSWAYLKPWIGGQDVIYISGKFKSPIIVTNNRPCVFV</sequence>
<dbReference type="AlphaFoldDB" id="A0A1Y1ZTI2"/>
<comment type="caution">
    <text evidence="1">The sequence shown here is derived from an EMBL/GenBank/DDBJ whole genome shotgun (WGS) entry which is preliminary data.</text>
</comment>
<dbReference type="EMBL" id="MCOG01000359">
    <property type="protein sequence ID" value="ORY13556.1"/>
    <property type="molecule type" value="Genomic_DNA"/>
</dbReference>
<dbReference type="Proteomes" id="UP000193920">
    <property type="component" value="Unassembled WGS sequence"/>
</dbReference>